<keyword evidence="4" id="KW-1185">Reference proteome</keyword>
<evidence type="ECO:0000256" key="1">
    <source>
        <dbReference type="SAM" id="Coils"/>
    </source>
</evidence>
<dbReference type="GO" id="GO:0003677">
    <property type="term" value="F:DNA binding"/>
    <property type="evidence" value="ECO:0007669"/>
    <property type="project" value="InterPro"/>
</dbReference>
<sequence length="133" mass="14739">MDLFKDNGYEEMRAGKTVFSEQFNLDKSNFSKYSNMERPIPLESLVLISNKFNISLDELIKGGDSKGQSVSAGRDMSGVNQAGRDISTGGGDCEQKLAAALKEITHLNKEIGHLNERLQDKEDMIALLKGRKD</sequence>
<evidence type="ECO:0000313" key="3">
    <source>
        <dbReference type="EMBL" id="PTX14395.1"/>
    </source>
</evidence>
<dbReference type="AlphaFoldDB" id="A0A2T5YD17"/>
<organism evidence="3 4">
    <name type="scientific">Pontibacter mucosus</name>
    <dbReference type="NCBI Taxonomy" id="1649266"/>
    <lineage>
        <taxon>Bacteria</taxon>
        <taxon>Pseudomonadati</taxon>
        <taxon>Bacteroidota</taxon>
        <taxon>Cytophagia</taxon>
        <taxon>Cytophagales</taxon>
        <taxon>Hymenobacteraceae</taxon>
        <taxon>Pontibacter</taxon>
    </lineage>
</organism>
<feature type="coiled-coil region" evidence="1">
    <location>
        <begin position="97"/>
        <end position="124"/>
    </location>
</feature>
<gene>
    <name evidence="3" type="ORF">C8N40_11160</name>
</gene>
<proteinExistence type="predicted"/>
<dbReference type="Gene3D" id="1.10.260.40">
    <property type="entry name" value="lambda repressor-like DNA-binding domains"/>
    <property type="match status" value="1"/>
</dbReference>
<accession>A0A2T5YD17</accession>
<reference evidence="3 4" key="1">
    <citation type="submission" date="2018-04" db="EMBL/GenBank/DDBJ databases">
        <title>Genomic Encyclopedia of Archaeal and Bacterial Type Strains, Phase II (KMG-II): from individual species to whole genera.</title>
        <authorList>
            <person name="Goeker M."/>
        </authorList>
    </citation>
    <scope>NUCLEOTIDE SEQUENCE [LARGE SCALE GENOMIC DNA]</scope>
    <source>
        <strain evidence="3 4">DSM 100162</strain>
    </source>
</reference>
<name>A0A2T5YD17_9BACT</name>
<evidence type="ECO:0000313" key="4">
    <source>
        <dbReference type="Proteomes" id="UP000244225"/>
    </source>
</evidence>
<feature type="region of interest" description="Disordered" evidence="2">
    <location>
        <begin position="64"/>
        <end position="88"/>
    </location>
</feature>
<dbReference type="InterPro" id="IPR010982">
    <property type="entry name" value="Lambda_DNA-bd_dom_sf"/>
</dbReference>
<evidence type="ECO:0000256" key="2">
    <source>
        <dbReference type="SAM" id="MobiDB-lite"/>
    </source>
</evidence>
<dbReference type="Proteomes" id="UP000244225">
    <property type="component" value="Unassembled WGS sequence"/>
</dbReference>
<comment type="caution">
    <text evidence="3">The sequence shown here is derived from an EMBL/GenBank/DDBJ whole genome shotgun (WGS) entry which is preliminary data.</text>
</comment>
<protein>
    <submittedName>
        <fullName evidence="3">Uncharacterized protein</fullName>
    </submittedName>
</protein>
<dbReference type="EMBL" id="QBKI01000011">
    <property type="protein sequence ID" value="PTX14395.1"/>
    <property type="molecule type" value="Genomic_DNA"/>
</dbReference>
<keyword evidence="1" id="KW-0175">Coiled coil</keyword>